<keyword evidence="3" id="KW-1185">Reference proteome</keyword>
<feature type="compositionally biased region" description="Polar residues" evidence="1">
    <location>
        <begin position="177"/>
        <end position="186"/>
    </location>
</feature>
<evidence type="ECO:0000313" key="2">
    <source>
        <dbReference type="EMBL" id="KIW68927.1"/>
    </source>
</evidence>
<dbReference type="HOGENOM" id="CLU_060776_0_0_1"/>
<feature type="region of interest" description="Disordered" evidence="1">
    <location>
        <begin position="161"/>
        <end position="204"/>
    </location>
</feature>
<proteinExistence type="predicted"/>
<evidence type="ECO:0000313" key="3">
    <source>
        <dbReference type="Proteomes" id="UP000054266"/>
    </source>
</evidence>
<gene>
    <name evidence="2" type="ORF">PV04_04839</name>
</gene>
<dbReference type="Proteomes" id="UP000054266">
    <property type="component" value="Unassembled WGS sequence"/>
</dbReference>
<reference evidence="2 3" key="1">
    <citation type="submission" date="2015-01" db="EMBL/GenBank/DDBJ databases">
        <title>The Genome Sequence of Capronia semiimmersa CBS27337.</title>
        <authorList>
            <consortium name="The Broad Institute Genomics Platform"/>
            <person name="Cuomo C."/>
            <person name="de Hoog S."/>
            <person name="Gorbushina A."/>
            <person name="Stielow B."/>
            <person name="Teixiera M."/>
            <person name="Abouelleil A."/>
            <person name="Chapman S.B."/>
            <person name="Priest M."/>
            <person name="Young S.K."/>
            <person name="Wortman J."/>
            <person name="Nusbaum C."/>
            <person name="Birren B."/>
        </authorList>
    </citation>
    <scope>NUCLEOTIDE SEQUENCE [LARGE SCALE GENOMIC DNA]</scope>
    <source>
        <strain evidence="2 3">CBS 27337</strain>
    </source>
</reference>
<dbReference type="AlphaFoldDB" id="A0A0D2E3L7"/>
<sequence>MSHQLPLQIRKDVRDVFEKDDSTVQGSFRRLAQVIGYPVSCEPEWHMLWTELEPAYPDKATFVPGIAKVIEAWSDSLARRLGDDHFEAWTEVLLEKLSGVNAVKLSIQVANEARVKTSWFEDRSTFIISLPKKTSPQALNTAPSAFAEDFETIFELKQSPTHIQASQNHDDDDWAELTSNADNKSLNLRARPDDPSAHIPNDLPSLQTLPRPEILFQTTLPYLMHVSSNGTNKVTVNGTHEPSLRLLAEYLQRWIKTDPQDIRKIPYWRIQMHESKLGLGLFHDSLTIEPFDHHQRNTVVNVSLILAFVQGILGYRPVPGTSSAGYWELQRSVSFRSS</sequence>
<organism evidence="2 3">
    <name type="scientific">Phialophora macrospora</name>
    <dbReference type="NCBI Taxonomy" id="1851006"/>
    <lineage>
        <taxon>Eukaryota</taxon>
        <taxon>Fungi</taxon>
        <taxon>Dikarya</taxon>
        <taxon>Ascomycota</taxon>
        <taxon>Pezizomycotina</taxon>
        <taxon>Eurotiomycetes</taxon>
        <taxon>Chaetothyriomycetidae</taxon>
        <taxon>Chaetothyriales</taxon>
        <taxon>Herpotrichiellaceae</taxon>
        <taxon>Phialophora</taxon>
    </lineage>
</organism>
<dbReference type="EMBL" id="KN846958">
    <property type="protein sequence ID" value="KIW68927.1"/>
    <property type="molecule type" value="Genomic_DNA"/>
</dbReference>
<accession>A0A0D2E3L7</accession>
<evidence type="ECO:0000256" key="1">
    <source>
        <dbReference type="SAM" id="MobiDB-lite"/>
    </source>
</evidence>
<protein>
    <submittedName>
        <fullName evidence="2">Uncharacterized protein</fullName>
    </submittedName>
</protein>
<name>A0A0D2E3L7_9EURO</name>